<feature type="domain" description="OB" evidence="2">
    <location>
        <begin position="183"/>
        <end position="259"/>
    </location>
</feature>
<dbReference type="Gene3D" id="2.40.50.140">
    <property type="entry name" value="Nucleic acid-binding proteins"/>
    <property type="match status" value="3"/>
</dbReference>
<evidence type="ECO:0000259" key="2">
    <source>
        <dbReference type="Pfam" id="PF01336"/>
    </source>
</evidence>
<dbReference type="PANTHER" id="PTHR13356:SF0">
    <property type="entry name" value="SOSS COMPLEX SUBUNIT B HOMOLOG"/>
    <property type="match status" value="1"/>
</dbReference>
<evidence type="ECO:0000313" key="4">
    <source>
        <dbReference type="Proteomes" id="UP000199259"/>
    </source>
</evidence>
<dbReference type="InterPro" id="IPR012340">
    <property type="entry name" value="NA-bd_OB-fold"/>
</dbReference>
<reference evidence="3 4" key="1">
    <citation type="submission" date="2016-10" db="EMBL/GenBank/DDBJ databases">
        <authorList>
            <person name="Varghese N."/>
            <person name="Submissions S."/>
        </authorList>
    </citation>
    <scope>NUCLEOTIDE SEQUENCE [LARGE SCALE GENOMIC DNA]</scope>
    <source>
        <strain evidence="3 4">PL 12/M</strain>
    </source>
</reference>
<comment type="caution">
    <text evidence="3">The sequence shown here is derived from an EMBL/GenBank/DDBJ whole genome shotgun (WGS) entry which is preliminary data.</text>
</comment>
<proteinExistence type="predicted"/>
<dbReference type="Pfam" id="PF01336">
    <property type="entry name" value="tRNA_anti-codon"/>
    <property type="match status" value="1"/>
</dbReference>
<accession>A0A7Z7AYR5</accession>
<dbReference type="PANTHER" id="PTHR13356">
    <property type="entry name" value="OB FOLD NUCLEIC ACID BINDING PROTEIN-RELATED"/>
    <property type="match status" value="1"/>
</dbReference>
<dbReference type="GO" id="GO:0003677">
    <property type="term" value="F:DNA binding"/>
    <property type="evidence" value="ECO:0007669"/>
    <property type="project" value="UniProtKB-KW"/>
</dbReference>
<dbReference type="NCBIfam" id="NF012035">
    <property type="entry name" value="PRK15491.1"/>
    <property type="match status" value="1"/>
</dbReference>
<dbReference type="CDD" id="cd04491">
    <property type="entry name" value="SoSSB_OBF"/>
    <property type="match status" value="3"/>
</dbReference>
<dbReference type="EMBL" id="FNCA01000009">
    <property type="protein sequence ID" value="SDG19603.1"/>
    <property type="molecule type" value="Genomic_DNA"/>
</dbReference>
<dbReference type="RefSeq" id="WP_091710665.1">
    <property type="nucleotide sequence ID" value="NZ_FNCA01000009.1"/>
</dbReference>
<dbReference type="AlphaFoldDB" id="A0A7Z7AYR5"/>
<gene>
    <name evidence="3" type="ORF">SAMN04488589_2374</name>
</gene>
<dbReference type="SUPFAM" id="SSF50249">
    <property type="entry name" value="Nucleic acid-binding proteins"/>
    <property type="match status" value="3"/>
</dbReference>
<dbReference type="OrthoDB" id="6262at2157"/>
<evidence type="ECO:0000256" key="1">
    <source>
        <dbReference type="ARBA" id="ARBA00023125"/>
    </source>
</evidence>
<evidence type="ECO:0000313" key="3">
    <source>
        <dbReference type="EMBL" id="SDG19603.1"/>
    </source>
</evidence>
<organism evidence="3 4">
    <name type="scientific">Methanolobus vulcani</name>
    <dbReference type="NCBI Taxonomy" id="38026"/>
    <lineage>
        <taxon>Archaea</taxon>
        <taxon>Methanobacteriati</taxon>
        <taxon>Methanobacteriota</taxon>
        <taxon>Stenosarchaea group</taxon>
        <taxon>Methanomicrobia</taxon>
        <taxon>Methanosarcinales</taxon>
        <taxon>Methanosarcinaceae</taxon>
        <taxon>Methanolobus</taxon>
    </lineage>
</organism>
<dbReference type="GO" id="GO:0000724">
    <property type="term" value="P:double-strand break repair via homologous recombination"/>
    <property type="evidence" value="ECO:0007669"/>
    <property type="project" value="TreeGrafter"/>
</dbReference>
<keyword evidence="4" id="KW-1185">Reference proteome</keyword>
<protein>
    <submittedName>
        <fullName evidence="3">Replication factor A1</fullName>
    </submittedName>
</protein>
<dbReference type="InterPro" id="IPR004365">
    <property type="entry name" value="NA-bd_OB_tRNA"/>
</dbReference>
<name>A0A7Z7AYR5_9EURY</name>
<sequence>MDEINDIYEKLGGVISKDDFTRKVEEKVEQMSGLCDTRTAAMLVAHDLGVSDTGAEQQIQKVSGITPNSGNVKLIAKVMTVYPAKEFNRNDGTVGRVANLIVADETGSIRLTLWDDRADLVKSGEIEIGQTFQIAGYVKEGYSGVEVNVGNNGVFCESDENIEARIESKQIKDITNGMGDINIRARVLDISDIRTFNKRDGGTGKVANLLIGDETGKIRVTLWDELTDFTQQIEVDDSVEIINAYARENNFNQQVEMQVGNRGTIKKIEEEVEFKESFTPISDIIPGESYSISGQVSGLGEIREFNRDDGTVNMVSNIYVSDDTGRIRIALWGDHALLVDELDIDTNVEIIDAYSKSGFNDEIELSAGNRTRINIR</sequence>
<keyword evidence="1" id="KW-0238">DNA-binding</keyword>
<dbReference type="InterPro" id="IPR051231">
    <property type="entry name" value="SOSS-B"/>
</dbReference>
<dbReference type="GO" id="GO:0010212">
    <property type="term" value="P:response to ionizing radiation"/>
    <property type="evidence" value="ECO:0007669"/>
    <property type="project" value="TreeGrafter"/>
</dbReference>
<dbReference type="Proteomes" id="UP000199259">
    <property type="component" value="Unassembled WGS sequence"/>
</dbReference>